<dbReference type="EMBL" id="CP036434">
    <property type="protein sequence ID" value="QDV06381.1"/>
    <property type="molecule type" value="Genomic_DNA"/>
</dbReference>
<evidence type="ECO:0000313" key="6">
    <source>
        <dbReference type="Proteomes" id="UP000320390"/>
    </source>
</evidence>
<dbReference type="Pfam" id="PF13354">
    <property type="entry name" value="Beta-lactamase2"/>
    <property type="match status" value="1"/>
</dbReference>
<proteinExistence type="inferred from homology"/>
<dbReference type="SUPFAM" id="SSF56601">
    <property type="entry name" value="beta-lactamase/transpeptidase-like"/>
    <property type="match status" value="1"/>
</dbReference>
<dbReference type="PANTHER" id="PTHR35333:SF3">
    <property type="entry name" value="BETA-LACTAMASE-TYPE TRANSPEPTIDASE FOLD CONTAINING PROTEIN"/>
    <property type="match status" value="1"/>
</dbReference>
<organism evidence="5 6">
    <name type="scientific">Saltatorellus ferox</name>
    <dbReference type="NCBI Taxonomy" id="2528018"/>
    <lineage>
        <taxon>Bacteria</taxon>
        <taxon>Pseudomonadati</taxon>
        <taxon>Planctomycetota</taxon>
        <taxon>Planctomycetia</taxon>
        <taxon>Planctomycetia incertae sedis</taxon>
        <taxon>Saltatorellus</taxon>
    </lineage>
</organism>
<evidence type="ECO:0000259" key="4">
    <source>
        <dbReference type="Pfam" id="PF13354"/>
    </source>
</evidence>
<dbReference type="InterPro" id="IPR012338">
    <property type="entry name" value="Beta-lactam/transpept-like"/>
</dbReference>
<dbReference type="Proteomes" id="UP000320390">
    <property type="component" value="Chromosome"/>
</dbReference>
<comment type="catalytic activity">
    <reaction evidence="1">
        <text>a beta-lactam + H2O = a substituted beta-amino acid</text>
        <dbReference type="Rhea" id="RHEA:20401"/>
        <dbReference type="ChEBI" id="CHEBI:15377"/>
        <dbReference type="ChEBI" id="CHEBI:35627"/>
        <dbReference type="ChEBI" id="CHEBI:140347"/>
        <dbReference type="EC" id="3.5.2.6"/>
    </reaction>
</comment>
<sequence>MTHAPRASVDVPAGVVEAIAAATTRSDGEVFVAYRDLGDGASWDVRGDTVVHAASTMKVPVMVALHRRAFEGRFDLEAPMNVHNGFSSIVDGSPYTLDPADDSDAGLYDRVGESLPASELCRRMIVRSSNLATNLLVDELGADQIQRTIEGLGVRHMRVLRGVEDGKAYRAGLSNTATASDLRELLTAIAEGVAVSPEHSDAMLETLAAQEFSELIPAGLPEGIRVAHKTGSITGILHDAAIVMPEGVPPYVLVILTRDFADSKDAADAIREVTRRVHASREQEAAAGAPRSTQ</sequence>
<keyword evidence="6" id="KW-1185">Reference proteome</keyword>
<dbReference type="InterPro" id="IPR045155">
    <property type="entry name" value="Beta-lactam_cat"/>
</dbReference>
<evidence type="ECO:0000256" key="1">
    <source>
        <dbReference type="ARBA" id="ARBA00001526"/>
    </source>
</evidence>
<dbReference type="PANTHER" id="PTHR35333">
    <property type="entry name" value="BETA-LACTAMASE"/>
    <property type="match status" value="1"/>
</dbReference>
<dbReference type="GO" id="GO:0046677">
    <property type="term" value="P:response to antibiotic"/>
    <property type="evidence" value="ECO:0007669"/>
    <property type="project" value="InterPro"/>
</dbReference>
<accession>A0A518EQL6</accession>
<feature type="domain" description="Beta-lactamase class A catalytic" evidence="4">
    <location>
        <begin position="32"/>
        <end position="257"/>
    </location>
</feature>
<keyword evidence="5" id="KW-0378">Hydrolase</keyword>
<name>A0A518EQL6_9BACT</name>
<reference evidence="5 6" key="1">
    <citation type="submission" date="2019-02" db="EMBL/GenBank/DDBJ databases">
        <title>Deep-cultivation of Planctomycetes and their phenomic and genomic characterization uncovers novel biology.</title>
        <authorList>
            <person name="Wiegand S."/>
            <person name="Jogler M."/>
            <person name="Boedeker C."/>
            <person name="Pinto D."/>
            <person name="Vollmers J."/>
            <person name="Rivas-Marin E."/>
            <person name="Kohn T."/>
            <person name="Peeters S.H."/>
            <person name="Heuer A."/>
            <person name="Rast P."/>
            <person name="Oberbeckmann S."/>
            <person name="Bunk B."/>
            <person name="Jeske O."/>
            <person name="Meyerdierks A."/>
            <person name="Storesund J.E."/>
            <person name="Kallscheuer N."/>
            <person name="Luecker S."/>
            <person name="Lage O.M."/>
            <person name="Pohl T."/>
            <person name="Merkel B.J."/>
            <person name="Hornburger P."/>
            <person name="Mueller R.-W."/>
            <person name="Bruemmer F."/>
            <person name="Labrenz M."/>
            <person name="Spormann A.M."/>
            <person name="Op den Camp H."/>
            <person name="Overmann J."/>
            <person name="Amann R."/>
            <person name="Jetten M.S.M."/>
            <person name="Mascher T."/>
            <person name="Medema M.H."/>
            <person name="Devos D.P."/>
            <person name="Kaster A.-K."/>
            <person name="Ovreas L."/>
            <person name="Rohde M."/>
            <person name="Galperin M.Y."/>
            <person name="Jogler C."/>
        </authorList>
    </citation>
    <scope>NUCLEOTIDE SEQUENCE [LARGE SCALE GENOMIC DNA]</scope>
    <source>
        <strain evidence="5 6">Poly30</strain>
    </source>
</reference>
<dbReference type="InterPro" id="IPR000871">
    <property type="entry name" value="Beta-lactam_class-A"/>
</dbReference>
<dbReference type="GO" id="GO:0008800">
    <property type="term" value="F:beta-lactamase activity"/>
    <property type="evidence" value="ECO:0007669"/>
    <property type="project" value="UniProtKB-EC"/>
</dbReference>
<dbReference type="Gene3D" id="3.40.710.10">
    <property type="entry name" value="DD-peptidase/beta-lactamase superfamily"/>
    <property type="match status" value="1"/>
</dbReference>
<protein>
    <recommendedName>
        <fullName evidence="3">beta-lactamase</fullName>
        <ecNumber evidence="3">3.5.2.6</ecNumber>
    </recommendedName>
</protein>
<gene>
    <name evidence="5" type="primary">blaL</name>
    <name evidence="5" type="ORF">Poly30_18900</name>
</gene>
<dbReference type="AlphaFoldDB" id="A0A518EQL6"/>
<dbReference type="EC" id="3.5.2.6" evidence="3"/>
<evidence type="ECO:0000256" key="2">
    <source>
        <dbReference type="ARBA" id="ARBA00009009"/>
    </source>
</evidence>
<comment type="similarity">
    <text evidence="2">Belongs to the class-A beta-lactamase family.</text>
</comment>
<evidence type="ECO:0000256" key="3">
    <source>
        <dbReference type="ARBA" id="ARBA00012865"/>
    </source>
</evidence>
<evidence type="ECO:0000313" key="5">
    <source>
        <dbReference type="EMBL" id="QDV06381.1"/>
    </source>
</evidence>
<dbReference type="GO" id="GO:0030655">
    <property type="term" value="P:beta-lactam antibiotic catabolic process"/>
    <property type="evidence" value="ECO:0007669"/>
    <property type="project" value="InterPro"/>
</dbReference>